<accession>A0A4R6IC89</accession>
<organism evidence="3 4">
    <name type="scientific">Pedobacter duraquae</name>
    <dbReference type="NCBI Taxonomy" id="425511"/>
    <lineage>
        <taxon>Bacteria</taxon>
        <taxon>Pseudomonadati</taxon>
        <taxon>Bacteroidota</taxon>
        <taxon>Sphingobacteriia</taxon>
        <taxon>Sphingobacteriales</taxon>
        <taxon>Sphingobacteriaceae</taxon>
        <taxon>Pedobacter</taxon>
    </lineage>
</organism>
<dbReference type="PANTHER" id="PTHR34220:SF7">
    <property type="entry name" value="SENSOR HISTIDINE KINASE YPDA"/>
    <property type="match status" value="1"/>
</dbReference>
<dbReference type="RefSeq" id="WP_133558782.1">
    <property type="nucleotide sequence ID" value="NZ_SNWM01000006.1"/>
</dbReference>
<keyword evidence="1" id="KW-1133">Transmembrane helix</keyword>
<dbReference type="Pfam" id="PF06580">
    <property type="entry name" value="His_kinase"/>
    <property type="match status" value="1"/>
</dbReference>
<dbReference type="OrthoDB" id="9792992at2"/>
<sequence>MKSNIKSVIRKVISGWLIHLGIFWLIIVVFRMSSHFILVRQGFYQIYRNGRPLTLLEYFVDIQDDLWKVALFLVLTEVCYLIFFPRVRLPLYALCCIIVGIITFIPVELVRTFSPLENRFIYAVTPVISMAAYGFVYGILRDYFVNAGRRKALRLQQAEHELHALKAQLNPHFLFNSLNYLYGTALREHASDTAEGIDRLSEMMRYTISGMHDNMVPLAKELNFVKHYIALQQVRMADASHIQLVLDTSVETASLQIPPLIMLPFLENAFIYGISIDQPELIHININLEGEVLKFKVSNSIVKNNPDGRGNKTGIKNTLKRLQLIYPDGYDYSFSHIGNNYCMSLQINLKPL</sequence>
<evidence type="ECO:0000313" key="3">
    <source>
        <dbReference type="EMBL" id="TDO19552.1"/>
    </source>
</evidence>
<dbReference type="EMBL" id="SNWM01000006">
    <property type="protein sequence ID" value="TDO19552.1"/>
    <property type="molecule type" value="Genomic_DNA"/>
</dbReference>
<dbReference type="PANTHER" id="PTHR34220">
    <property type="entry name" value="SENSOR HISTIDINE KINASE YPDA"/>
    <property type="match status" value="1"/>
</dbReference>
<evidence type="ECO:0000256" key="1">
    <source>
        <dbReference type="SAM" id="Phobius"/>
    </source>
</evidence>
<feature type="transmembrane region" description="Helical" evidence="1">
    <location>
        <begin position="120"/>
        <end position="140"/>
    </location>
</feature>
<dbReference type="InterPro" id="IPR050640">
    <property type="entry name" value="Bact_2-comp_sensor_kinase"/>
</dbReference>
<feature type="transmembrane region" description="Helical" evidence="1">
    <location>
        <begin position="91"/>
        <end position="114"/>
    </location>
</feature>
<evidence type="ECO:0000313" key="4">
    <source>
        <dbReference type="Proteomes" id="UP000295499"/>
    </source>
</evidence>
<keyword evidence="3" id="KW-0808">Transferase</keyword>
<protein>
    <submittedName>
        <fullName evidence="3">Histidine kinase</fullName>
    </submittedName>
</protein>
<evidence type="ECO:0000259" key="2">
    <source>
        <dbReference type="Pfam" id="PF06580"/>
    </source>
</evidence>
<keyword evidence="1" id="KW-0812">Transmembrane</keyword>
<dbReference type="AlphaFoldDB" id="A0A4R6IC89"/>
<dbReference type="Proteomes" id="UP000295499">
    <property type="component" value="Unassembled WGS sequence"/>
</dbReference>
<feature type="domain" description="Signal transduction histidine kinase internal region" evidence="2">
    <location>
        <begin position="161"/>
        <end position="238"/>
    </location>
</feature>
<proteinExistence type="predicted"/>
<dbReference type="GO" id="GO:0000155">
    <property type="term" value="F:phosphorelay sensor kinase activity"/>
    <property type="evidence" value="ECO:0007669"/>
    <property type="project" value="InterPro"/>
</dbReference>
<name>A0A4R6IC89_9SPHI</name>
<gene>
    <name evidence="3" type="ORF">CLV32_4174</name>
</gene>
<feature type="transmembrane region" description="Helical" evidence="1">
    <location>
        <begin position="12"/>
        <end position="30"/>
    </location>
</feature>
<dbReference type="InterPro" id="IPR010559">
    <property type="entry name" value="Sig_transdc_His_kin_internal"/>
</dbReference>
<keyword evidence="1" id="KW-0472">Membrane</keyword>
<keyword evidence="3" id="KW-0418">Kinase</keyword>
<dbReference type="GO" id="GO:0016020">
    <property type="term" value="C:membrane"/>
    <property type="evidence" value="ECO:0007669"/>
    <property type="project" value="InterPro"/>
</dbReference>
<comment type="caution">
    <text evidence="3">The sequence shown here is derived from an EMBL/GenBank/DDBJ whole genome shotgun (WGS) entry which is preliminary data.</text>
</comment>
<feature type="transmembrane region" description="Helical" evidence="1">
    <location>
        <begin position="66"/>
        <end position="84"/>
    </location>
</feature>
<keyword evidence="4" id="KW-1185">Reference proteome</keyword>
<reference evidence="3 4" key="1">
    <citation type="submission" date="2019-03" db="EMBL/GenBank/DDBJ databases">
        <title>Genomic Encyclopedia of Archaeal and Bacterial Type Strains, Phase II (KMG-II): from individual species to whole genera.</title>
        <authorList>
            <person name="Goeker M."/>
        </authorList>
    </citation>
    <scope>NUCLEOTIDE SEQUENCE [LARGE SCALE GENOMIC DNA]</scope>
    <source>
        <strain evidence="3 4">DSM 19034</strain>
    </source>
</reference>